<proteinExistence type="predicted"/>
<evidence type="ECO:0000313" key="2">
    <source>
        <dbReference type="EMBL" id="MPM60546.1"/>
    </source>
</evidence>
<protein>
    <submittedName>
        <fullName evidence="2">Uncharacterized protein</fullName>
    </submittedName>
</protein>
<evidence type="ECO:0000256" key="1">
    <source>
        <dbReference type="SAM" id="MobiDB-lite"/>
    </source>
</evidence>
<gene>
    <name evidence="2" type="ORF">SDC9_107397</name>
</gene>
<accession>A0A645B667</accession>
<comment type="caution">
    <text evidence="2">The sequence shown here is derived from an EMBL/GenBank/DDBJ whole genome shotgun (WGS) entry which is preliminary data.</text>
</comment>
<organism evidence="2">
    <name type="scientific">bioreactor metagenome</name>
    <dbReference type="NCBI Taxonomy" id="1076179"/>
    <lineage>
        <taxon>unclassified sequences</taxon>
        <taxon>metagenomes</taxon>
        <taxon>ecological metagenomes</taxon>
    </lineage>
</organism>
<dbReference type="AlphaFoldDB" id="A0A645B667"/>
<dbReference type="EMBL" id="VSSQ01017853">
    <property type="protein sequence ID" value="MPM60546.1"/>
    <property type="molecule type" value="Genomic_DNA"/>
</dbReference>
<reference evidence="2" key="1">
    <citation type="submission" date="2019-08" db="EMBL/GenBank/DDBJ databases">
        <authorList>
            <person name="Kucharzyk K."/>
            <person name="Murdoch R.W."/>
            <person name="Higgins S."/>
            <person name="Loffler F."/>
        </authorList>
    </citation>
    <scope>NUCLEOTIDE SEQUENCE</scope>
</reference>
<sequence length="65" mass="7172">MFPAESEPAPRAFDASADEPREWEPEREPEMGEVPSVAELMPENKGGDDDISLDDLLDEIIKAGE</sequence>
<feature type="compositionally biased region" description="Basic and acidic residues" evidence="1">
    <location>
        <begin position="18"/>
        <end position="30"/>
    </location>
</feature>
<name>A0A645B667_9ZZZZ</name>
<feature type="region of interest" description="Disordered" evidence="1">
    <location>
        <begin position="1"/>
        <end position="52"/>
    </location>
</feature>